<dbReference type="AlphaFoldDB" id="A0A6P2NT61"/>
<keyword evidence="2" id="KW-0472">Membrane</keyword>
<evidence type="ECO:0000313" key="4">
    <source>
        <dbReference type="Proteomes" id="UP000494162"/>
    </source>
</evidence>
<evidence type="ECO:0000256" key="2">
    <source>
        <dbReference type="SAM" id="Phobius"/>
    </source>
</evidence>
<evidence type="ECO:0000313" key="3">
    <source>
        <dbReference type="EMBL" id="VWB98043.1"/>
    </source>
</evidence>
<sequence>MIGGTSTFHLTVNHARNRRALRRRCAGAAQKGWIDPNAACRAMGLDAPTNRSVRKDRPGGAHERGRRISWAGADAKVKCNIDVSFAANRLYDWPHDSGTRADNQNDYWGNTTQRKTRFRMNNFILGIAFANALPVPFALMLFAALSAAFNVILGRHKVISGVALLLLLVTVHTASLALGAAGLVLSLLAQCMNMSEPDKAVPAAGHPTESENAGTPASKKRGEF</sequence>
<reference evidence="3 4" key="1">
    <citation type="submission" date="2019-09" db="EMBL/GenBank/DDBJ databases">
        <authorList>
            <person name="Depoorter E."/>
        </authorList>
    </citation>
    <scope>NUCLEOTIDE SEQUENCE [LARGE SCALE GENOMIC DNA]</scope>
    <source>
        <strain evidence="3">LMG 26883</strain>
    </source>
</reference>
<protein>
    <submittedName>
        <fullName evidence="3">Uncharacterized protein</fullName>
    </submittedName>
</protein>
<name>A0A6P2NT61_9BURK</name>
<dbReference type="Proteomes" id="UP000494162">
    <property type="component" value="Unassembled WGS sequence"/>
</dbReference>
<proteinExistence type="predicted"/>
<keyword evidence="2" id="KW-1133">Transmembrane helix</keyword>
<dbReference type="EMBL" id="CABVPP010000043">
    <property type="protein sequence ID" value="VWB98043.1"/>
    <property type="molecule type" value="Genomic_DNA"/>
</dbReference>
<organism evidence="3 4">
    <name type="scientific">Burkholderia pseudomultivorans</name>
    <dbReference type="NCBI Taxonomy" id="1207504"/>
    <lineage>
        <taxon>Bacteria</taxon>
        <taxon>Pseudomonadati</taxon>
        <taxon>Pseudomonadota</taxon>
        <taxon>Betaproteobacteria</taxon>
        <taxon>Burkholderiales</taxon>
        <taxon>Burkholderiaceae</taxon>
        <taxon>Burkholderia</taxon>
        <taxon>Burkholderia cepacia complex</taxon>
    </lineage>
</organism>
<feature type="transmembrane region" description="Helical" evidence="2">
    <location>
        <begin position="123"/>
        <end position="152"/>
    </location>
</feature>
<accession>A0A6P2NT61</accession>
<gene>
    <name evidence="3" type="ORF">BPS26883_04744</name>
</gene>
<keyword evidence="2" id="KW-0812">Transmembrane</keyword>
<evidence type="ECO:0000256" key="1">
    <source>
        <dbReference type="SAM" id="MobiDB-lite"/>
    </source>
</evidence>
<feature type="transmembrane region" description="Helical" evidence="2">
    <location>
        <begin position="158"/>
        <end position="189"/>
    </location>
</feature>
<feature type="region of interest" description="Disordered" evidence="1">
    <location>
        <begin position="198"/>
        <end position="224"/>
    </location>
</feature>